<dbReference type="PRINTS" id="PR00738">
    <property type="entry name" value="GLHYDRLASE20"/>
</dbReference>
<reference evidence="7 8" key="1">
    <citation type="submission" date="2019-05" db="EMBL/GenBank/DDBJ databases">
        <title>Dyadobacter AR-3-8 sp. nov., isolated from arctic soil.</title>
        <authorList>
            <person name="Chaudhary D.K."/>
        </authorList>
    </citation>
    <scope>NUCLEOTIDE SEQUENCE [LARGE SCALE GENOMIC DNA]</scope>
    <source>
        <strain evidence="7 8">AR-3-8</strain>
    </source>
</reference>
<dbReference type="PANTHER" id="PTHR21040:SF8">
    <property type="entry name" value="BCDNA.GH04120"/>
    <property type="match status" value="1"/>
</dbReference>
<dbReference type="Proteomes" id="UP000304900">
    <property type="component" value="Unassembled WGS sequence"/>
</dbReference>
<evidence type="ECO:0000256" key="4">
    <source>
        <dbReference type="PIRSR" id="PIRSR625705-1"/>
    </source>
</evidence>
<dbReference type="SUPFAM" id="SSF55545">
    <property type="entry name" value="beta-N-acetylhexosaminidase-like domain"/>
    <property type="match status" value="1"/>
</dbReference>
<evidence type="ECO:0000313" key="7">
    <source>
        <dbReference type="EMBL" id="TKT92230.1"/>
    </source>
</evidence>
<feature type="active site" description="Proton donor" evidence="4">
    <location>
        <position position="293"/>
    </location>
</feature>
<dbReference type="Gene3D" id="3.30.379.10">
    <property type="entry name" value="Chitobiase/beta-hexosaminidase domain 2-like"/>
    <property type="match status" value="1"/>
</dbReference>
<evidence type="ECO:0000256" key="1">
    <source>
        <dbReference type="ARBA" id="ARBA00006285"/>
    </source>
</evidence>
<feature type="domain" description="Glycoside hydrolase family 20 catalytic" evidence="5">
    <location>
        <begin position="206"/>
        <end position="387"/>
    </location>
</feature>
<keyword evidence="2 7" id="KW-0378">Hydrolase</keyword>
<dbReference type="Gene3D" id="3.20.20.80">
    <property type="entry name" value="Glycosidases"/>
    <property type="match status" value="1"/>
</dbReference>
<dbReference type="InterPro" id="IPR038901">
    <property type="entry name" value="HEXDC-like"/>
</dbReference>
<dbReference type="GO" id="GO:0005975">
    <property type="term" value="P:carbohydrate metabolic process"/>
    <property type="evidence" value="ECO:0007669"/>
    <property type="project" value="InterPro"/>
</dbReference>
<evidence type="ECO:0000256" key="2">
    <source>
        <dbReference type="ARBA" id="ARBA00022801"/>
    </source>
</evidence>
<dbReference type="InterPro" id="IPR015882">
    <property type="entry name" value="HEX_bac_N"/>
</dbReference>
<accession>A0A4U6D4J7</accession>
<comment type="similarity">
    <text evidence="1">Belongs to the glycosyl hydrolase 20 family.</text>
</comment>
<dbReference type="InterPro" id="IPR029018">
    <property type="entry name" value="Hex-like_dom2"/>
</dbReference>
<dbReference type="GO" id="GO:0004563">
    <property type="term" value="F:beta-N-acetylhexosaminidase activity"/>
    <property type="evidence" value="ECO:0007669"/>
    <property type="project" value="InterPro"/>
</dbReference>
<dbReference type="SUPFAM" id="SSF51445">
    <property type="entry name" value="(Trans)glycosidases"/>
    <property type="match status" value="1"/>
</dbReference>
<keyword evidence="8" id="KW-1185">Reference proteome</keyword>
<proteinExistence type="inferred from homology"/>
<dbReference type="AlphaFoldDB" id="A0A4U6D4J7"/>
<dbReference type="Pfam" id="PF02838">
    <property type="entry name" value="Glyco_hydro_20b"/>
    <property type="match status" value="1"/>
</dbReference>
<dbReference type="InterPro" id="IPR025705">
    <property type="entry name" value="Beta_hexosaminidase_sua/sub"/>
</dbReference>
<dbReference type="InterPro" id="IPR017853">
    <property type="entry name" value="GH"/>
</dbReference>
<protein>
    <submittedName>
        <fullName evidence="7">Glycoside hydrolase</fullName>
    </submittedName>
</protein>
<evidence type="ECO:0000313" key="8">
    <source>
        <dbReference type="Proteomes" id="UP000304900"/>
    </source>
</evidence>
<dbReference type="RefSeq" id="WP_137339775.1">
    <property type="nucleotide sequence ID" value="NZ_BSQH01000007.1"/>
</dbReference>
<dbReference type="PANTHER" id="PTHR21040">
    <property type="entry name" value="BCDNA.GH04120"/>
    <property type="match status" value="1"/>
</dbReference>
<evidence type="ECO:0000259" key="5">
    <source>
        <dbReference type="Pfam" id="PF00728"/>
    </source>
</evidence>
<dbReference type="Pfam" id="PF00728">
    <property type="entry name" value="Glyco_hydro_20"/>
    <property type="match status" value="1"/>
</dbReference>
<keyword evidence="3" id="KW-0326">Glycosidase</keyword>
<dbReference type="InterPro" id="IPR015883">
    <property type="entry name" value="Glyco_hydro_20_cat"/>
</dbReference>
<feature type="domain" description="Beta-hexosaminidase bacterial type N-terminal" evidence="6">
    <location>
        <begin position="75"/>
        <end position="148"/>
    </location>
</feature>
<dbReference type="OrthoDB" id="9763537at2"/>
<dbReference type="EMBL" id="SZVO01000004">
    <property type="protein sequence ID" value="TKT92230.1"/>
    <property type="molecule type" value="Genomic_DNA"/>
</dbReference>
<gene>
    <name evidence="7" type="ORF">FDK13_09600</name>
</gene>
<evidence type="ECO:0000259" key="6">
    <source>
        <dbReference type="Pfam" id="PF02838"/>
    </source>
</evidence>
<sequence length="694" mass="80425">MKRYFLILAIFYLSSFRTTLGMDKRAFEQNFKLLPKPQTTELIKGKELKYDELKFVNLKGGIKRPKVPVVSLLPVASAPGEGILSLEIVKDNTVPESLEGYTLEAGNGQVRIRSRGEAGLFYGCQTLAQLLEDAHDQNLGIPALKITDFPGVPYRSVHWDLKYHLDNQNYYYDLIDRLAKIKINAVIVEFEDKLRYRKAPAVGAGNAVSVEEFAALCRYASERHIEISPLVQGLGHVSFILKHDQYKKLRDDPSSDWVFDPLNPDVYQLQFKLYEDAIEATPGGKYLHVGGDEVYNLGRSELSKKSGMKTFELQMYWLNKVCEFARLHNRTPVFWDDMVFSLAGLYMTLHDPALSKEEVDRQWKEKQHIMDENVHLFPKDCIYMRWHYANPKLHGNIKAIDWFKSHNFKVMAASASQDMNAMLPRRSSIFGPTKDFSEITTEKKLEGILTTAWDDSSPHFETYMRGFHDFASLTWNYQNISAEESHQVFRHRFYAPAVSDASYEFQDTLETALYFWDTALIEDSGNRSHYPKDIDLIGLPAENKVGSTWSELYSVKLQRAKVETARYEVIKMRIDLTRKAARRNHFAVDYLFQMNELQIYPAKLLLLLEEFDKASPTGKQEARQKISRYVEHFSKIRAEYEDVFSETRFIRNPEGYILDQNNDHMLANGTNTSDWMHVYELAFNDKVRKWLQAQ</sequence>
<name>A0A4U6D4J7_9BACT</name>
<organism evidence="7 8">
    <name type="scientific">Dyadobacter frigoris</name>
    <dbReference type="NCBI Taxonomy" id="2576211"/>
    <lineage>
        <taxon>Bacteria</taxon>
        <taxon>Pseudomonadati</taxon>
        <taxon>Bacteroidota</taxon>
        <taxon>Cytophagia</taxon>
        <taxon>Cytophagales</taxon>
        <taxon>Spirosomataceae</taxon>
        <taxon>Dyadobacter</taxon>
    </lineage>
</organism>
<evidence type="ECO:0000256" key="3">
    <source>
        <dbReference type="ARBA" id="ARBA00023295"/>
    </source>
</evidence>
<comment type="caution">
    <text evidence="7">The sequence shown here is derived from an EMBL/GenBank/DDBJ whole genome shotgun (WGS) entry which is preliminary data.</text>
</comment>